<evidence type="ECO:0000313" key="2">
    <source>
        <dbReference type="EMBL" id="SDD49227.1"/>
    </source>
</evidence>
<dbReference type="RefSeq" id="WP_172803992.1">
    <property type="nucleotide sequence ID" value="NZ_LT629688.1"/>
</dbReference>
<organism evidence="2 3">
    <name type="scientific">Auraticoccus monumenti</name>
    <dbReference type="NCBI Taxonomy" id="675864"/>
    <lineage>
        <taxon>Bacteria</taxon>
        <taxon>Bacillati</taxon>
        <taxon>Actinomycetota</taxon>
        <taxon>Actinomycetes</taxon>
        <taxon>Propionibacteriales</taxon>
        <taxon>Propionibacteriaceae</taxon>
        <taxon>Auraticoccus</taxon>
    </lineage>
</organism>
<dbReference type="PROSITE" id="PS50943">
    <property type="entry name" value="HTH_CROC1"/>
    <property type="match status" value="1"/>
</dbReference>
<dbReference type="InterPro" id="IPR017507">
    <property type="entry name" value="Tscrpt_reg_HipB-like"/>
</dbReference>
<keyword evidence="3" id="KW-1185">Reference proteome</keyword>
<dbReference type="SMART" id="SM00530">
    <property type="entry name" value="HTH_XRE"/>
    <property type="match status" value="1"/>
</dbReference>
<dbReference type="Pfam" id="PF01381">
    <property type="entry name" value="HTH_3"/>
    <property type="match status" value="1"/>
</dbReference>
<reference evidence="2 3" key="1">
    <citation type="submission" date="2016-10" db="EMBL/GenBank/DDBJ databases">
        <authorList>
            <person name="de Groot N.N."/>
        </authorList>
    </citation>
    <scope>NUCLEOTIDE SEQUENCE [LARGE SCALE GENOMIC DNA]</scope>
    <source>
        <strain evidence="2 3">MON 2.2</strain>
    </source>
</reference>
<dbReference type="AlphaFoldDB" id="A0A1G6V883"/>
<proteinExistence type="predicted"/>
<dbReference type="SUPFAM" id="SSF47413">
    <property type="entry name" value="lambda repressor-like DNA-binding domains"/>
    <property type="match status" value="1"/>
</dbReference>
<dbReference type="EMBL" id="LT629688">
    <property type="protein sequence ID" value="SDD49227.1"/>
    <property type="molecule type" value="Genomic_DNA"/>
</dbReference>
<dbReference type="STRING" id="675864.SAMN04489747_1061"/>
<feature type="domain" description="HTH cro/C1-type" evidence="1">
    <location>
        <begin position="8"/>
        <end position="62"/>
    </location>
</feature>
<dbReference type="InterPro" id="IPR001387">
    <property type="entry name" value="Cro/C1-type_HTH"/>
</dbReference>
<dbReference type="Gene3D" id="1.10.260.40">
    <property type="entry name" value="lambda repressor-like DNA-binding domains"/>
    <property type="match status" value="1"/>
</dbReference>
<name>A0A1G6V883_9ACTN</name>
<evidence type="ECO:0000313" key="3">
    <source>
        <dbReference type="Proteomes" id="UP000198546"/>
    </source>
</evidence>
<accession>A0A1G6V883</accession>
<dbReference type="GO" id="GO:0003677">
    <property type="term" value="F:DNA binding"/>
    <property type="evidence" value="ECO:0007669"/>
    <property type="project" value="InterPro"/>
</dbReference>
<dbReference type="NCBIfam" id="TIGR03070">
    <property type="entry name" value="couple_hipB"/>
    <property type="match status" value="1"/>
</dbReference>
<dbReference type="CDD" id="cd00093">
    <property type="entry name" value="HTH_XRE"/>
    <property type="match status" value="1"/>
</dbReference>
<sequence>MSGLGSSVRRRRKELGLLQSELADLAGVSERFVREVEHDKSTVRLDKLQQLLATLGLRLEVTRGRQE</sequence>
<dbReference type="Proteomes" id="UP000198546">
    <property type="component" value="Chromosome i"/>
</dbReference>
<evidence type="ECO:0000259" key="1">
    <source>
        <dbReference type="PROSITE" id="PS50943"/>
    </source>
</evidence>
<dbReference type="InterPro" id="IPR010982">
    <property type="entry name" value="Lambda_DNA-bd_dom_sf"/>
</dbReference>
<gene>
    <name evidence="2" type="ORF">SAMN04489747_1061</name>
</gene>
<protein>
    <submittedName>
        <fullName evidence="2">Transcriptional regulator, y4mF family</fullName>
    </submittedName>
</protein>